<proteinExistence type="predicted"/>
<dbReference type="PANTHER" id="PTHR40763:SF4">
    <property type="entry name" value="DUF1707 DOMAIN-CONTAINING PROTEIN"/>
    <property type="match status" value="1"/>
</dbReference>
<evidence type="ECO:0000259" key="2">
    <source>
        <dbReference type="Pfam" id="PF08044"/>
    </source>
</evidence>
<dbReference type="PANTHER" id="PTHR40763">
    <property type="entry name" value="MEMBRANE PROTEIN-RELATED"/>
    <property type="match status" value="1"/>
</dbReference>
<keyword evidence="4" id="KW-1185">Reference proteome</keyword>
<reference evidence="4" key="1">
    <citation type="submission" date="2023-07" db="EMBL/GenBank/DDBJ databases">
        <title>30 novel species of actinomycetes from the DSMZ collection.</title>
        <authorList>
            <person name="Nouioui I."/>
        </authorList>
    </citation>
    <scope>NUCLEOTIDE SEQUENCE [LARGE SCALE GENOMIC DNA]</scope>
    <source>
        <strain evidence="4">DSM 41699</strain>
    </source>
</reference>
<feature type="domain" description="DUF1707" evidence="2">
    <location>
        <begin position="27"/>
        <end position="79"/>
    </location>
</feature>
<evidence type="ECO:0000256" key="1">
    <source>
        <dbReference type="SAM" id="MobiDB-lite"/>
    </source>
</evidence>
<feature type="compositionally biased region" description="Basic and acidic residues" evidence="1">
    <location>
        <begin position="283"/>
        <end position="316"/>
    </location>
</feature>
<feature type="compositionally biased region" description="Basic and acidic residues" evidence="1">
    <location>
        <begin position="228"/>
        <end position="252"/>
    </location>
</feature>
<feature type="compositionally biased region" description="Basic and acidic residues" evidence="1">
    <location>
        <begin position="335"/>
        <end position="346"/>
    </location>
</feature>
<sequence>MTDAVSSGGRDDQRLTPRDSGSPAPDLRASDADRERVAEVLRDALAEGRLDMEEFEERLEATFRARTYRELAPITRDLPAAGVEAPPVSLVKEPAVSGSWRDRIVGGEGSSSWAVAVMSGFQRKGRWTAPRRFNCFAFWGGGEIDLREAYFADREIEINCVAIMGGMNVIVPPGVEVVVRGIGIMGGFDHREEGTPGDPGAPRVIVTGFAFWGGVGVERRLTRAERQRLKEERRQEKLDRKAARKELKDSGGGERGALAGLDGLFDAREALEQHREAMEEHRELLRERREERRERHEERREERRERHEERREERRGHRDRRRYRDYGGPLNGLDGDSRTSRPDGTC</sequence>
<dbReference type="RefSeq" id="WP_311692405.1">
    <property type="nucleotide sequence ID" value="NZ_JAVREY010000004.1"/>
</dbReference>
<name>A0ABU2TND5_9ACTN</name>
<dbReference type="Pfam" id="PF08044">
    <property type="entry name" value="DUF1707"/>
    <property type="match status" value="1"/>
</dbReference>
<comment type="caution">
    <text evidence="3">The sequence shown here is derived from an EMBL/GenBank/DDBJ whole genome shotgun (WGS) entry which is preliminary data.</text>
</comment>
<dbReference type="EMBL" id="JAVREY010000004">
    <property type="protein sequence ID" value="MDT0462445.1"/>
    <property type="molecule type" value="Genomic_DNA"/>
</dbReference>
<gene>
    <name evidence="3" type="ORF">RM764_05395</name>
</gene>
<organism evidence="3 4">
    <name type="scientific">Streptomyces gibsoniae</name>
    <dbReference type="NCBI Taxonomy" id="3075529"/>
    <lineage>
        <taxon>Bacteria</taxon>
        <taxon>Bacillati</taxon>
        <taxon>Actinomycetota</taxon>
        <taxon>Actinomycetes</taxon>
        <taxon>Kitasatosporales</taxon>
        <taxon>Streptomycetaceae</taxon>
        <taxon>Streptomyces</taxon>
    </lineage>
</organism>
<feature type="region of interest" description="Disordered" evidence="1">
    <location>
        <begin position="228"/>
        <end position="259"/>
    </location>
</feature>
<dbReference type="Proteomes" id="UP001183809">
    <property type="component" value="Unassembled WGS sequence"/>
</dbReference>
<feature type="region of interest" description="Disordered" evidence="1">
    <location>
        <begin position="283"/>
        <end position="346"/>
    </location>
</feature>
<evidence type="ECO:0000313" key="4">
    <source>
        <dbReference type="Proteomes" id="UP001183809"/>
    </source>
</evidence>
<evidence type="ECO:0000313" key="3">
    <source>
        <dbReference type="EMBL" id="MDT0462445.1"/>
    </source>
</evidence>
<feature type="region of interest" description="Disordered" evidence="1">
    <location>
        <begin position="1"/>
        <end position="35"/>
    </location>
</feature>
<dbReference type="InterPro" id="IPR012551">
    <property type="entry name" value="DUF1707_SHOCT-like"/>
</dbReference>
<accession>A0ABU2TND5</accession>
<protein>
    <submittedName>
        <fullName evidence="3">DUF1707 domain-containing protein</fullName>
    </submittedName>
</protein>